<protein>
    <recommendedName>
        <fullName evidence="1">Ig-like domain-containing protein</fullName>
    </recommendedName>
</protein>
<gene>
    <name evidence="2" type="ORF">MN116_006598</name>
</gene>
<dbReference type="EMBL" id="JALJAT010000005">
    <property type="protein sequence ID" value="KAK4469503.1"/>
    <property type="molecule type" value="Genomic_DNA"/>
</dbReference>
<evidence type="ECO:0000313" key="2">
    <source>
        <dbReference type="EMBL" id="KAK4469503.1"/>
    </source>
</evidence>
<dbReference type="AlphaFoldDB" id="A0AAE1Z8T5"/>
<feature type="domain" description="Ig-like" evidence="1">
    <location>
        <begin position="322"/>
        <end position="421"/>
    </location>
</feature>
<organism evidence="2 3">
    <name type="scientific">Schistosoma mekongi</name>
    <name type="common">Parasitic worm</name>
    <dbReference type="NCBI Taxonomy" id="38744"/>
    <lineage>
        <taxon>Eukaryota</taxon>
        <taxon>Metazoa</taxon>
        <taxon>Spiralia</taxon>
        <taxon>Lophotrochozoa</taxon>
        <taxon>Platyhelminthes</taxon>
        <taxon>Trematoda</taxon>
        <taxon>Digenea</taxon>
        <taxon>Strigeidida</taxon>
        <taxon>Schistosomatoidea</taxon>
        <taxon>Schistosomatidae</taxon>
        <taxon>Schistosoma</taxon>
    </lineage>
</organism>
<evidence type="ECO:0000313" key="3">
    <source>
        <dbReference type="Proteomes" id="UP001292079"/>
    </source>
</evidence>
<comment type="caution">
    <text evidence="2">The sequence shown here is derived from an EMBL/GenBank/DDBJ whole genome shotgun (WGS) entry which is preliminary data.</text>
</comment>
<reference evidence="2" key="1">
    <citation type="submission" date="2022-04" db="EMBL/GenBank/DDBJ databases">
        <authorList>
            <person name="Xu L."/>
            <person name="Lv Z."/>
        </authorList>
    </citation>
    <scope>NUCLEOTIDE SEQUENCE</scope>
    <source>
        <strain evidence="2">LV_2022a</strain>
    </source>
</reference>
<accession>A0AAE1Z8T5</accession>
<dbReference type="InterPro" id="IPR007110">
    <property type="entry name" value="Ig-like_dom"/>
</dbReference>
<dbReference type="PROSITE" id="PS50835">
    <property type="entry name" value="IG_LIKE"/>
    <property type="match status" value="1"/>
</dbReference>
<name>A0AAE1Z8T5_SCHME</name>
<reference evidence="2" key="2">
    <citation type="journal article" date="2023" name="Infect Dis Poverty">
        <title>Chromosome-scale genome of the human blood fluke Schistosoma mekongi and its implications for public health.</title>
        <authorList>
            <person name="Zhou M."/>
            <person name="Xu L."/>
            <person name="Xu D."/>
            <person name="Chen W."/>
            <person name="Khan J."/>
            <person name="Hu Y."/>
            <person name="Huang H."/>
            <person name="Wei H."/>
            <person name="Zhang Y."/>
            <person name="Chusongsang P."/>
            <person name="Tanasarnprasert K."/>
            <person name="Hu X."/>
            <person name="Limpanont Y."/>
            <person name="Lv Z."/>
        </authorList>
    </citation>
    <scope>NUCLEOTIDE SEQUENCE</scope>
    <source>
        <strain evidence="2">LV_2022a</strain>
    </source>
</reference>
<proteinExistence type="predicted"/>
<evidence type="ECO:0000259" key="1">
    <source>
        <dbReference type="PROSITE" id="PS50835"/>
    </source>
</evidence>
<keyword evidence="3" id="KW-1185">Reference proteome</keyword>
<feature type="non-terminal residue" evidence="2">
    <location>
        <position position="605"/>
    </location>
</feature>
<sequence length="605" mass="67484">MDSSGNLRLRDLVAPNRGNLPFKIRCTAIVSKRSIIPDDKPSSPKLYTSDYFGVDVKRSDGTSTRTDQEVDIKGSLIKVKIDGLKPDGTFTSQLGENSSITCIAIDPNTNEPIQDVIIGWDIRRLNGIIINMGILAEQVAQEMNKLEFYSMKPITDDIQGRCLVYRGKQIYRSDYFKLKVSTSPKDVDIEGDGRILVHLMDISPIDRKILLKSNELEKIRCIGTDAQTGDQLNNLNYGWDYYYTPSDASLRIRNSLGPMISNVEESSDGYLFILPSNDLNQKGEAYLRCRLTNGTSIYSSPYYRLVAESDEDISEVIQVTTPRYLITVHGLDKDGQLQSKEGDRVSLKCSAIDITTRQSAENIIYAWEFHESDAYQPKGDIQFVQNQITLTNLNSLSGIVKGRCKVSLKGSNKWDSSSDFIINLEKQSQELEVKPPTTDDEQKQREYDEAIKQKGIKEADESDDRITVTVNGLNDDGNLIGVAGGETILDCNAEVKEDVNAEILEYNWKLMDANGNSLPLTYLSNEINLTSIDGILHMKGLHVNSLSEYGNLKGQCIVNVNISHTTITSDDLKKDTFQHLIYNSKIFGIAITEDGTYTGPIGGLD</sequence>
<dbReference type="Proteomes" id="UP001292079">
    <property type="component" value="Unassembled WGS sequence"/>
</dbReference>